<feature type="region of interest" description="Disordered" evidence="1">
    <location>
        <begin position="1"/>
        <end position="72"/>
    </location>
</feature>
<keyword evidence="3" id="KW-0378">Hydrolase</keyword>
<dbReference type="Pfam" id="PF13242">
    <property type="entry name" value="Hydrolase_like"/>
    <property type="match status" value="1"/>
</dbReference>
<dbReference type="GO" id="GO:0005737">
    <property type="term" value="C:cytoplasm"/>
    <property type="evidence" value="ECO:0007669"/>
    <property type="project" value="TreeGrafter"/>
</dbReference>
<dbReference type="SUPFAM" id="SSF56784">
    <property type="entry name" value="HAD-like"/>
    <property type="match status" value="1"/>
</dbReference>
<comment type="caution">
    <text evidence="3">The sequence shown here is derived from an EMBL/GenBank/DDBJ whole genome shotgun (WGS) entry which is preliminary data.</text>
</comment>
<feature type="compositionally biased region" description="Basic and acidic residues" evidence="1">
    <location>
        <begin position="37"/>
        <end position="52"/>
    </location>
</feature>
<evidence type="ECO:0000313" key="3">
    <source>
        <dbReference type="EMBL" id="RKR95239.1"/>
    </source>
</evidence>
<accession>A0A495K456</accession>
<dbReference type="Gene3D" id="3.40.50.1000">
    <property type="entry name" value="HAD superfamily/HAD-like"/>
    <property type="match status" value="2"/>
</dbReference>
<dbReference type="Pfam" id="PF18407">
    <property type="entry name" value="GNAT_like"/>
    <property type="match status" value="1"/>
</dbReference>
<dbReference type="Gene3D" id="1.25.40.10">
    <property type="entry name" value="Tetratricopeptide repeat domain"/>
    <property type="match status" value="1"/>
</dbReference>
<dbReference type="AlphaFoldDB" id="A0A495K456"/>
<protein>
    <submittedName>
        <fullName evidence="3">HAD superfamily hydrolase (TIGR01450 family)</fullName>
    </submittedName>
</protein>
<dbReference type="InterPro" id="IPR011990">
    <property type="entry name" value="TPR-like_helical_dom_sf"/>
</dbReference>
<dbReference type="Pfam" id="PF13344">
    <property type="entry name" value="Hydrolase_6"/>
    <property type="match status" value="1"/>
</dbReference>
<dbReference type="InterPro" id="IPR023214">
    <property type="entry name" value="HAD_sf"/>
</dbReference>
<dbReference type="InterPro" id="IPR036412">
    <property type="entry name" value="HAD-like_sf"/>
</dbReference>
<proteinExistence type="predicted"/>
<organism evidence="3 4">
    <name type="scientific">Williamsia marianensis</name>
    <dbReference type="NCBI Taxonomy" id="85044"/>
    <lineage>
        <taxon>Bacteria</taxon>
        <taxon>Bacillati</taxon>
        <taxon>Actinomycetota</taxon>
        <taxon>Actinomycetes</taxon>
        <taxon>Mycobacteriales</taxon>
        <taxon>Nocardiaceae</taxon>
        <taxon>Williamsia</taxon>
    </lineage>
</organism>
<feature type="region of interest" description="Disordered" evidence="1">
    <location>
        <begin position="293"/>
        <end position="314"/>
    </location>
</feature>
<dbReference type="InterPro" id="IPR006357">
    <property type="entry name" value="HAD-SF_hydro_IIA"/>
</dbReference>
<dbReference type="PANTHER" id="PTHR19288:SF95">
    <property type="entry name" value="D-GLYCEROL 3-PHOSPHATE PHOSPHATASE"/>
    <property type="match status" value="1"/>
</dbReference>
<dbReference type="GO" id="GO:0016791">
    <property type="term" value="F:phosphatase activity"/>
    <property type="evidence" value="ECO:0007669"/>
    <property type="project" value="TreeGrafter"/>
</dbReference>
<feature type="domain" description="GCN5-related N-acetyltransferase-like" evidence="2">
    <location>
        <begin position="609"/>
        <end position="669"/>
    </location>
</feature>
<dbReference type="InterPro" id="IPR041065">
    <property type="entry name" value="GNAT-like"/>
</dbReference>
<evidence type="ECO:0000313" key="4">
    <source>
        <dbReference type="Proteomes" id="UP000274762"/>
    </source>
</evidence>
<feature type="compositionally biased region" description="Gly residues" evidence="1">
    <location>
        <begin position="8"/>
        <end position="22"/>
    </location>
</feature>
<evidence type="ECO:0000259" key="2">
    <source>
        <dbReference type="Pfam" id="PF18407"/>
    </source>
</evidence>
<dbReference type="PANTHER" id="PTHR19288">
    <property type="entry name" value="4-NITROPHENYLPHOSPHATASE-RELATED"/>
    <property type="match status" value="1"/>
</dbReference>
<name>A0A495K456_WILMA</name>
<dbReference type="SUPFAM" id="SSF48452">
    <property type="entry name" value="TPR-like"/>
    <property type="match status" value="1"/>
</dbReference>
<feature type="compositionally biased region" description="Polar residues" evidence="1">
    <location>
        <begin position="300"/>
        <end position="314"/>
    </location>
</feature>
<dbReference type="Proteomes" id="UP000274762">
    <property type="component" value="Unassembled WGS sequence"/>
</dbReference>
<dbReference type="Gene3D" id="3.30.300.290">
    <property type="match status" value="1"/>
</dbReference>
<reference evidence="3 4" key="1">
    <citation type="submission" date="2018-10" db="EMBL/GenBank/DDBJ databases">
        <title>Sequencing the genomes of 1000 actinobacteria strains.</title>
        <authorList>
            <person name="Klenk H.-P."/>
        </authorList>
    </citation>
    <scope>NUCLEOTIDE SEQUENCE [LARGE SCALE GENOMIC DNA]</scope>
    <source>
        <strain evidence="3 4">DSM 44343</strain>
    </source>
</reference>
<evidence type="ECO:0000256" key="1">
    <source>
        <dbReference type="SAM" id="MobiDB-lite"/>
    </source>
</evidence>
<sequence>MNDRMNRGSGGNTGGSGRGNQPGGRSSDRQGGSNRSGADRGRNFRNDSDARRGTGSANRPPEPLIPEDVVPQDLDTAVRRDLLSLDRTNADTVSRHLIMTFRLLDEDPQLALEHARAARRRAGRIAMVREAAGLAAYNAQEWAEALSELRAARRMSGGNALLPMIADCERGLGRPERAIDVARSEEARALTGEEAAEMRIVESGARLDLGDFDKAIVTLQTKDLDPSRGGTEAARYFYAYAAALLAAGRRDEAITWFMNAAAADDDDVTDAEERLMELSNPEGVDTEFEEGGFAGEDETSTPTTLAQSAPTTRSVPVVAEPVQVPAPVVPKLIPAEPAEPGARLRDGYDVLLLDLDGTVYAGKDEIPGAREALDAGDQRNFYVTNNASRSPDDVAAHLRDLGFVAEPDEVVTSAQTAARLLAEQLPMGSRVLVVGTDALVHEVRSAGLGVTRSADDRPAAVVQGHSPDTDWSNLSEAALAIRAGARWVACNVDATLPTDRGLLVGNGSMVAAVANATGQQPQVAGKPAAPLMIDAVNRSGSKTPLVVGDRLDTDIEGANAIEADSLLVLTGVSTAVDALNAPEAQRPTFVSADLSGLNAAADDVVVGPRPGWHVSVLDGTLTVVAQDGADASAVLYAVLHAAWSQEPRARWTVEAAEEEAQAALMGAGLLS</sequence>
<dbReference type="EMBL" id="RBKV01000001">
    <property type="protein sequence ID" value="RKR95239.1"/>
    <property type="molecule type" value="Genomic_DNA"/>
</dbReference>
<dbReference type="NCBIfam" id="TIGR01460">
    <property type="entry name" value="HAD-SF-IIA"/>
    <property type="match status" value="1"/>
</dbReference>
<gene>
    <name evidence="3" type="ORF">DFJ75_2056</name>
</gene>